<dbReference type="InterPro" id="IPR036388">
    <property type="entry name" value="WH-like_DNA-bd_sf"/>
</dbReference>
<dbReference type="PROSITE" id="PS51755">
    <property type="entry name" value="OMPR_PHOB"/>
    <property type="match status" value="1"/>
</dbReference>
<dbReference type="Pfam" id="PF00486">
    <property type="entry name" value="Trans_reg_C"/>
    <property type="match status" value="1"/>
</dbReference>
<dbReference type="CDD" id="cd00383">
    <property type="entry name" value="trans_reg_C"/>
    <property type="match status" value="1"/>
</dbReference>
<proteinExistence type="predicted"/>
<accession>A0A8J7KS01</accession>
<feature type="DNA-binding region" description="OmpR/PhoB-type" evidence="9">
    <location>
        <begin position="129"/>
        <end position="225"/>
    </location>
</feature>
<evidence type="ECO:0000259" key="10">
    <source>
        <dbReference type="PROSITE" id="PS50110"/>
    </source>
</evidence>
<keyword evidence="5 9" id="KW-0238">DNA-binding</keyword>
<dbReference type="Proteomes" id="UP000623269">
    <property type="component" value="Unassembled WGS sequence"/>
</dbReference>
<dbReference type="AlphaFoldDB" id="A0A8J7KS01"/>
<evidence type="ECO:0000256" key="9">
    <source>
        <dbReference type="PROSITE-ProRule" id="PRU01091"/>
    </source>
</evidence>
<organism evidence="12 13">
    <name type="scientific">Mobilitalea sibirica</name>
    <dbReference type="NCBI Taxonomy" id="1462919"/>
    <lineage>
        <taxon>Bacteria</taxon>
        <taxon>Bacillati</taxon>
        <taxon>Bacillota</taxon>
        <taxon>Clostridia</taxon>
        <taxon>Lachnospirales</taxon>
        <taxon>Lachnospiraceae</taxon>
        <taxon>Mobilitalea</taxon>
    </lineage>
</organism>
<evidence type="ECO:0000313" key="13">
    <source>
        <dbReference type="Proteomes" id="UP000623269"/>
    </source>
</evidence>
<gene>
    <name evidence="12" type="ORF">I5677_02770</name>
</gene>
<feature type="domain" description="OmpR/PhoB-type" evidence="11">
    <location>
        <begin position="129"/>
        <end position="225"/>
    </location>
</feature>
<sequence length="229" mass="26248">MAKMIYLADDEKNIRELISGFLTNEGFYVKAFDNGDDLYHEFLISPCDMVILDIMMEGTDGLTICSKIRQQHNVPIIIVSARDSELDRITGITLGGDDYLVKPFSPIELVARVKAIFRRMQLDREPSLDTILKYGDITLNLATRESKRNEDKLELTPTEFALMTYFFENSNRAISRDELLKNVWKFDFDADTRATDDVIKRLRKKIAQSTVKIESVWGFGFKLGIGESK</sequence>
<dbReference type="GO" id="GO:0006355">
    <property type="term" value="P:regulation of DNA-templated transcription"/>
    <property type="evidence" value="ECO:0007669"/>
    <property type="project" value="InterPro"/>
</dbReference>
<comment type="caution">
    <text evidence="12">The sequence shown here is derived from an EMBL/GenBank/DDBJ whole genome shotgun (WGS) entry which is preliminary data.</text>
</comment>
<dbReference type="SUPFAM" id="SSF46894">
    <property type="entry name" value="C-terminal effector domain of the bipartite response regulators"/>
    <property type="match status" value="1"/>
</dbReference>
<dbReference type="RefSeq" id="WP_197660041.1">
    <property type="nucleotide sequence ID" value="NZ_JAEAGR010000002.1"/>
</dbReference>
<keyword evidence="4" id="KW-0805">Transcription regulation</keyword>
<keyword evidence="2 8" id="KW-0597">Phosphoprotein</keyword>
<evidence type="ECO:0000256" key="6">
    <source>
        <dbReference type="ARBA" id="ARBA00023163"/>
    </source>
</evidence>
<dbReference type="EMBL" id="JAEAGR010000002">
    <property type="protein sequence ID" value="MBH1939816.1"/>
    <property type="molecule type" value="Genomic_DNA"/>
</dbReference>
<dbReference type="Gene3D" id="6.10.250.690">
    <property type="match status" value="1"/>
</dbReference>
<reference evidence="12" key="1">
    <citation type="submission" date="2020-12" db="EMBL/GenBank/DDBJ databases">
        <title>M. sibirica DSM 26468T genome.</title>
        <authorList>
            <person name="Thieme N."/>
            <person name="Rettenmaier R."/>
            <person name="Zverlov V."/>
            <person name="Liebl W."/>
        </authorList>
    </citation>
    <scope>NUCLEOTIDE SEQUENCE</scope>
    <source>
        <strain evidence="12">DSM 26468</strain>
    </source>
</reference>
<dbReference type="SUPFAM" id="SSF52172">
    <property type="entry name" value="CheY-like"/>
    <property type="match status" value="1"/>
</dbReference>
<name>A0A8J7KS01_9FIRM</name>
<dbReference type="SMART" id="SM00862">
    <property type="entry name" value="Trans_reg_C"/>
    <property type="match status" value="1"/>
</dbReference>
<dbReference type="InterPro" id="IPR039420">
    <property type="entry name" value="WalR-like"/>
</dbReference>
<dbReference type="InterPro" id="IPR001789">
    <property type="entry name" value="Sig_transdc_resp-reg_receiver"/>
</dbReference>
<dbReference type="GO" id="GO:0032993">
    <property type="term" value="C:protein-DNA complex"/>
    <property type="evidence" value="ECO:0007669"/>
    <property type="project" value="TreeGrafter"/>
</dbReference>
<evidence type="ECO:0000256" key="1">
    <source>
        <dbReference type="ARBA" id="ARBA00018672"/>
    </source>
</evidence>
<dbReference type="Gene3D" id="3.40.50.2300">
    <property type="match status" value="1"/>
</dbReference>
<evidence type="ECO:0000313" key="12">
    <source>
        <dbReference type="EMBL" id="MBH1939816.1"/>
    </source>
</evidence>
<protein>
    <recommendedName>
        <fullName evidence="1">Stage 0 sporulation protein A homolog</fullName>
    </recommendedName>
</protein>
<dbReference type="Pfam" id="PF00072">
    <property type="entry name" value="Response_reg"/>
    <property type="match status" value="1"/>
</dbReference>
<dbReference type="InterPro" id="IPR011006">
    <property type="entry name" value="CheY-like_superfamily"/>
</dbReference>
<comment type="function">
    <text evidence="7">May play the central regulatory role in sporulation. It may be an element of the effector pathway responsible for the activation of sporulation genes in response to nutritional stress. Spo0A may act in concert with spo0H (a sigma factor) to control the expression of some genes that are critical to the sporulation process.</text>
</comment>
<dbReference type="InterPro" id="IPR001867">
    <property type="entry name" value="OmpR/PhoB-type_DNA-bd"/>
</dbReference>
<evidence type="ECO:0000256" key="5">
    <source>
        <dbReference type="ARBA" id="ARBA00023125"/>
    </source>
</evidence>
<dbReference type="Gene3D" id="1.10.10.10">
    <property type="entry name" value="Winged helix-like DNA-binding domain superfamily/Winged helix DNA-binding domain"/>
    <property type="match status" value="1"/>
</dbReference>
<keyword evidence="3" id="KW-0902">Two-component regulatory system</keyword>
<dbReference type="InterPro" id="IPR016032">
    <property type="entry name" value="Sig_transdc_resp-reg_C-effctor"/>
</dbReference>
<keyword evidence="6" id="KW-0804">Transcription</keyword>
<dbReference type="GO" id="GO:0005829">
    <property type="term" value="C:cytosol"/>
    <property type="evidence" value="ECO:0007669"/>
    <property type="project" value="TreeGrafter"/>
</dbReference>
<evidence type="ECO:0000256" key="7">
    <source>
        <dbReference type="ARBA" id="ARBA00024867"/>
    </source>
</evidence>
<evidence type="ECO:0000259" key="11">
    <source>
        <dbReference type="PROSITE" id="PS51755"/>
    </source>
</evidence>
<dbReference type="GO" id="GO:0000156">
    <property type="term" value="F:phosphorelay response regulator activity"/>
    <property type="evidence" value="ECO:0007669"/>
    <property type="project" value="TreeGrafter"/>
</dbReference>
<keyword evidence="13" id="KW-1185">Reference proteome</keyword>
<evidence type="ECO:0000256" key="8">
    <source>
        <dbReference type="PROSITE-ProRule" id="PRU00169"/>
    </source>
</evidence>
<dbReference type="PANTHER" id="PTHR48111:SF21">
    <property type="entry name" value="DNA-BINDING DUAL MASTER TRANSCRIPTIONAL REGULATOR RPAA"/>
    <property type="match status" value="1"/>
</dbReference>
<evidence type="ECO:0000256" key="4">
    <source>
        <dbReference type="ARBA" id="ARBA00023015"/>
    </source>
</evidence>
<dbReference type="GO" id="GO:0000976">
    <property type="term" value="F:transcription cis-regulatory region binding"/>
    <property type="evidence" value="ECO:0007669"/>
    <property type="project" value="TreeGrafter"/>
</dbReference>
<feature type="domain" description="Response regulatory" evidence="10">
    <location>
        <begin position="4"/>
        <end position="117"/>
    </location>
</feature>
<dbReference type="PANTHER" id="PTHR48111">
    <property type="entry name" value="REGULATOR OF RPOS"/>
    <property type="match status" value="1"/>
</dbReference>
<feature type="modified residue" description="4-aspartylphosphate" evidence="8">
    <location>
        <position position="53"/>
    </location>
</feature>
<evidence type="ECO:0000256" key="2">
    <source>
        <dbReference type="ARBA" id="ARBA00022553"/>
    </source>
</evidence>
<evidence type="ECO:0000256" key="3">
    <source>
        <dbReference type="ARBA" id="ARBA00023012"/>
    </source>
</evidence>
<dbReference type="PROSITE" id="PS50110">
    <property type="entry name" value="RESPONSE_REGULATORY"/>
    <property type="match status" value="1"/>
</dbReference>
<dbReference type="SMART" id="SM00448">
    <property type="entry name" value="REC"/>
    <property type="match status" value="1"/>
</dbReference>